<feature type="short sequence motif" description="GXSXG" evidence="4">
    <location>
        <begin position="41"/>
        <end position="45"/>
    </location>
</feature>
<dbReference type="PROSITE" id="PS51635">
    <property type="entry name" value="PNPLA"/>
    <property type="match status" value="1"/>
</dbReference>
<evidence type="ECO:0000256" key="4">
    <source>
        <dbReference type="PROSITE-ProRule" id="PRU01161"/>
    </source>
</evidence>
<protein>
    <submittedName>
        <fullName evidence="6">Alpha-beta hydrolase family transporter esterase</fullName>
    </submittedName>
</protein>
<dbReference type="RefSeq" id="WP_058442958.1">
    <property type="nucleotide sequence ID" value="NZ_CAAAHU010000021.1"/>
</dbReference>
<evidence type="ECO:0000313" key="7">
    <source>
        <dbReference type="Proteomes" id="UP000054742"/>
    </source>
</evidence>
<evidence type="ECO:0000256" key="3">
    <source>
        <dbReference type="ARBA" id="ARBA00023098"/>
    </source>
</evidence>
<dbReference type="AlphaFoldDB" id="A0A0W0S0C8"/>
<feature type="domain" description="PNPLA" evidence="5">
    <location>
        <begin position="6"/>
        <end position="217"/>
    </location>
</feature>
<proteinExistence type="predicted"/>
<dbReference type="InterPro" id="IPR016035">
    <property type="entry name" value="Acyl_Trfase/lysoPLipase"/>
</dbReference>
<sequence length="371" mass="41756">MTKKGIYLAGGGARGAYQAGVLKAISHILQVKALPFEMISGVSVGSINAAVLAENAHDFPTAVEKLESMWSDITCQQIFNASNYELSKSVLRNLSHLLIKQRQSGHLLDTTPLREFIVDNIDFDLIRINIASNQLEAMEVISQCYETQQTISFYQHYSTPDFADWHYPRHISQRATLTMEHILASSALPLFFPTVKLDGFHYGDGSMGLVSPLRGAIRFQVEKILILGTRQLPVFTNPAHLRNGDIGFARILGGMLNGLFLDNLDRDIEMVNRMNDIARLLSMWKKRRSPWRPIETLHLRPSVDVSQIAQSQYNNMPALLRFLLNVLGAKDHSGDLLSFLLFEKEFTRELIELGFQDTLSVSSDVSKFFAN</sequence>
<dbReference type="SUPFAM" id="SSF52151">
    <property type="entry name" value="FabD/lysophospholipase-like"/>
    <property type="match status" value="1"/>
</dbReference>
<keyword evidence="3 4" id="KW-0443">Lipid metabolism</keyword>
<gene>
    <name evidence="6" type="ORF">Lbru_2999</name>
</gene>
<feature type="active site" description="Proton acceptor" evidence="4">
    <location>
        <position position="204"/>
    </location>
</feature>
<dbReference type="InterPro" id="IPR050301">
    <property type="entry name" value="NTE"/>
</dbReference>
<dbReference type="Pfam" id="PF01734">
    <property type="entry name" value="Patatin"/>
    <property type="match status" value="1"/>
</dbReference>
<organism evidence="6 7">
    <name type="scientific">Legionella brunensis</name>
    <dbReference type="NCBI Taxonomy" id="29422"/>
    <lineage>
        <taxon>Bacteria</taxon>
        <taxon>Pseudomonadati</taxon>
        <taxon>Pseudomonadota</taxon>
        <taxon>Gammaproteobacteria</taxon>
        <taxon>Legionellales</taxon>
        <taxon>Legionellaceae</taxon>
        <taxon>Legionella</taxon>
    </lineage>
</organism>
<feature type="short sequence motif" description="GXGXXG" evidence="4">
    <location>
        <begin position="10"/>
        <end position="15"/>
    </location>
</feature>
<evidence type="ECO:0000313" key="6">
    <source>
        <dbReference type="EMBL" id="KTC76892.1"/>
    </source>
</evidence>
<dbReference type="InterPro" id="IPR002641">
    <property type="entry name" value="PNPLA_dom"/>
</dbReference>
<dbReference type="GO" id="GO:0016787">
    <property type="term" value="F:hydrolase activity"/>
    <property type="evidence" value="ECO:0007669"/>
    <property type="project" value="UniProtKB-UniRule"/>
</dbReference>
<dbReference type="PANTHER" id="PTHR14226">
    <property type="entry name" value="NEUROPATHY TARGET ESTERASE/SWISS CHEESE D.MELANOGASTER"/>
    <property type="match status" value="1"/>
</dbReference>
<reference evidence="6 7" key="1">
    <citation type="submission" date="2015-11" db="EMBL/GenBank/DDBJ databases">
        <title>Genomic analysis of 38 Legionella species identifies large and diverse effector repertoires.</title>
        <authorList>
            <person name="Burstein D."/>
            <person name="Amaro F."/>
            <person name="Zusman T."/>
            <person name="Lifshitz Z."/>
            <person name="Cohen O."/>
            <person name="Gilbert J.A."/>
            <person name="Pupko T."/>
            <person name="Shuman H.A."/>
            <person name="Segal G."/>
        </authorList>
    </citation>
    <scope>NUCLEOTIDE SEQUENCE [LARGE SCALE GENOMIC DNA]</scope>
    <source>
        <strain evidence="6 7">ATCC 43878</strain>
    </source>
</reference>
<dbReference type="STRING" id="29422.Lbru_2999"/>
<keyword evidence="1 4" id="KW-0378">Hydrolase</keyword>
<feature type="active site" description="Nucleophile" evidence="4">
    <location>
        <position position="43"/>
    </location>
</feature>
<comment type="caution">
    <text evidence="4">Lacks conserved residue(s) required for the propagation of feature annotation.</text>
</comment>
<evidence type="ECO:0000256" key="1">
    <source>
        <dbReference type="ARBA" id="ARBA00022801"/>
    </source>
</evidence>
<evidence type="ECO:0000259" key="5">
    <source>
        <dbReference type="PROSITE" id="PS51635"/>
    </source>
</evidence>
<keyword evidence="7" id="KW-1185">Reference proteome</keyword>
<dbReference type="PANTHER" id="PTHR14226:SF57">
    <property type="entry name" value="BLR7027 PROTEIN"/>
    <property type="match status" value="1"/>
</dbReference>
<dbReference type="PATRIC" id="fig|29422.6.peg.3175"/>
<dbReference type="EMBL" id="LNXV01000036">
    <property type="protein sequence ID" value="KTC76892.1"/>
    <property type="molecule type" value="Genomic_DNA"/>
</dbReference>
<accession>A0A0W0S0C8</accession>
<dbReference type="Proteomes" id="UP000054742">
    <property type="component" value="Unassembled WGS sequence"/>
</dbReference>
<dbReference type="OrthoDB" id="9798773at2"/>
<name>A0A0W0S0C8_9GAMM</name>
<keyword evidence="2 4" id="KW-0442">Lipid degradation</keyword>
<comment type="caution">
    <text evidence="6">The sequence shown here is derived from an EMBL/GenBank/DDBJ whole genome shotgun (WGS) entry which is preliminary data.</text>
</comment>
<dbReference type="Gene3D" id="3.40.1090.10">
    <property type="entry name" value="Cytosolic phospholipase A2 catalytic domain"/>
    <property type="match status" value="1"/>
</dbReference>
<dbReference type="GO" id="GO:0016042">
    <property type="term" value="P:lipid catabolic process"/>
    <property type="evidence" value="ECO:0007669"/>
    <property type="project" value="UniProtKB-UniRule"/>
</dbReference>
<evidence type="ECO:0000256" key="2">
    <source>
        <dbReference type="ARBA" id="ARBA00022963"/>
    </source>
</evidence>